<accession>A0A1R2AY28</accession>
<dbReference type="InterPro" id="IPR000387">
    <property type="entry name" value="Tyr_Pase_dom"/>
</dbReference>
<dbReference type="InterPro" id="IPR029021">
    <property type="entry name" value="Prot-tyrosine_phosphatase-like"/>
</dbReference>
<dbReference type="Proteomes" id="UP000187209">
    <property type="component" value="Unassembled WGS sequence"/>
</dbReference>
<keyword evidence="1" id="KW-0378">Hydrolase</keyword>
<keyword evidence="4" id="KW-1185">Reference proteome</keyword>
<sequence length="168" mass="18948">MINKPSLVVHEKLKFLITDAPARENAEEYAMQLARVGVKNLVRTCEGNYDEWVFEREGIKIHDLYFQDGTVPSRSKISMWLSLIKETFILNCSGTSEYEYIAVHCLSGLGRAPVLVGIALIEYGVDSHNAISTIRKNRPGALNSHQVKLLLNYRRTKAFNQATCCVIC</sequence>
<reference evidence="3 4" key="1">
    <citation type="submission" date="2016-11" db="EMBL/GenBank/DDBJ databases">
        <title>The macronuclear genome of Stentor coeruleus: a giant cell with tiny introns.</title>
        <authorList>
            <person name="Slabodnick M."/>
            <person name="Ruby J.G."/>
            <person name="Reiff S.B."/>
            <person name="Swart E.C."/>
            <person name="Gosai S."/>
            <person name="Prabakaran S."/>
            <person name="Witkowska E."/>
            <person name="Larue G.E."/>
            <person name="Fisher S."/>
            <person name="Freeman R.M."/>
            <person name="Gunawardena J."/>
            <person name="Chu W."/>
            <person name="Stover N.A."/>
            <person name="Gregory B.D."/>
            <person name="Nowacki M."/>
            <person name="Derisi J."/>
            <person name="Roy S.W."/>
            <person name="Marshall W.F."/>
            <person name="Sood P."/>
        </authorList>
    </citation>
    <scope>NUCLEOTIDE SEQUENCE [LARGE SCALE GENOMIC DNA]</scope>
    <source>
        <strain evidence="3">WM001</strain>
    </source>
</reference>
<dbReference type="Pfam" id="PF22784">
    <property type="entry name" value="PTP-SAK"/>
    <property type="match status" value="1"/>
</dbReference>
<protein>
    <recommendedName>
        <fullName evidence="2">Tyrosine specific protein phosphatases domain-containing protein</fullName>
    </recommendedName>
</protein>
<dbReference type="SUPFAM" id="SSF52799">
    <property type="entry name" value="(Phosphotyrosine protein) phosphatases II"/>
    <property type="match status" value="1"/>
</dbReference>
<organism evidence="3 4">
    <name type="scientific">Stentor coeruleus</name>
    <dbReference type="NCBI Taxonomy" id="5963"/>
    <lineage>
        <taxon>Eukaryota</taxon>
        <taxon>Sar</taxon>
        <taxon>Alveolata</taxon>
        <taxon>Ciliophora</taxon>
        <taxon>Postciliodesmatophora</taxon>
        <taxon>Heterotrichea</taxon>
        <taxon>Heterotrichida</taxon>
        <taxon>Stentoridae</taxon>
        <taxon>Stentor</taxon>
    </lineage>
</organism>
<dbReference type="GO" id="GO:0016791">
    <property type="term" value="F:phosphatase activity"/>
    <property type="evidence" value="ECO:0007669"/>
    <property type="project" value="UniProtKB-ARBA"/>
</dbReference>
<evidence type="ECO:0000259" key="2">
    <source>
        <dbReference type="PROSITE" id="PS50056"/>
    </source>
</evidence>
<name>A0A1R2AY28_9CILI</name>
<feature type="domain" description="Tyrosine specific protein phosphatases" evidence="2">
    <location>
        <begin position="78"/>
        <end position="149"/>
    </location>
</feature>
<dbReference type="EMBL" id="MPUH01001204">
    <property type="protein sequence ID" value="OMJ69397.1"/>
    <property type="molecule type" value="Genomic_DNA"/>
</dbReference>
<dbReference type="PANTHER" id="PTHR23339">
    <property type="entry name" value="TYROSINE SPECIFIC PROTEIN PHOSPHATASE AND DUAL SPECIFICITY PROTEIN PHOSPHATASE"/>
    <property type="match status" value="1"/>
</dbReference>
<dbReference type="Gene3D" id="3.90.190.10">
    <property type="entry name" value="Protein tyrosine phosphatase superfamily"/>
    <property type="match status" value="1"/>
</dbReference>
<evidence type="ECO:0000313" key="4">
    <source>
        <dbReference type="Proteomes" id="UP000187209"/>
    </source>
</evidence>
<dbReference type="PROSITE" id="PS50056">
    <property type="entry name" value="TYR_PHOSPHATASE_2"/>
    <property type="match status" value="1"/>
</dbReference>
<dbReference type="OrthoDB" id="306057at2759"/>
<comment type="caution">
    <text evidence="3">The sequence shown here is derived from an EMBL/GenBank/DDBJ whole genome shotgun (WGS) entry which is preliminary data.</text>
</comment>
<dbReference type="AlphaFoldDB" id="A0A1R2AY28"/>
<gene>
    <name evidence="3" type="ORF">SteCoe_32900</name>
</gene>
<proteinExistence type="predicted"/>
<evidence type="ECO:0000313" key="3">
    <source>
        <dbReference type="EMBL" id="OMJ69397.1"/>
    </source>
</evidence>
<evidence type="ECO:0000256" key="1">
    <source>
        <dbReference type="ARBA" id="ARBA00022801"/>
    </source>
</evidence>
<dbReference type="InterPro" id="IPR050561">
    <property type="entry name" value="PTP"/>
</dbReference>
<dbReference type="InterPro" id="IPR057023">
    <property type="entry name" value="PTP-SAK"/>
</dbReference>